<feature type="transmembrane region" description="Helical" evidence="1">
    <location>
        <begin position="7"/>
        <end position="25"/>
    </location>
</feature>
<feature type="transmembrane region" description="Helical" evidence="1">
    <location>
        <begin position="57"/>
        <end position="77"/>
    </location>
</feature>
<dbReference type="EMBL" id="MKQH01000007">
    <property type="protein sequence ID" value="OJI11655.1"/>
    <property type="molecule type" value="Genomic_DNA"/>
</dbReference>
<accession>A0AB36I3T1</accession>
<protein>
    <submittedName>
        <fullName evidence="2">Uncharacterized protein</fullName>
    </submittedName>
</protein>
<proteinExistence type="predicted"/>
<organism evidence="2 3">
    <name type="scientific">Limosilactobacillus reuteri</name>
    <name type="common">Lactobacillus reuteri</name>
    <dbReference type="NCBI Taxonomy" id="1598"/>
    <lineage>
        <taxon>Bacteria</taxon>
        <taxon>Bacillati</taxon>
        <taxon>Bacillota</taxon>
        <taxon>Bacilli</taxon>
        <taxon>Lactobacillales</taxon>
        <taxon>Lactobacillaceae</taxon>
        <taxon>Limosilactobacillus</taxon>
    </lineage>
</organism>
<dbReference type="Proteomes" id="UP000184174">
    <property type="component" value="Unassembled WGS sequence"/>
</dbReference>
<evidence type="ECO:0000256" key="1">
    <source>
        <dbReference type="SAM" id="Phobius"/>
    </source>
</evidence>
<evidence type="ECO:0000313" key="3">
    <source>
        <dbReference type="Proteomes" id="UP000184174"/>
    </source>
</evidence>
<feature type="transmembrane region" description="Helical" evidence="1">
    <location>
        <begin position="31"/>
        <end position="50"/>
    </location>
</feature>
<keyword evidence="1" id="KW-0472">Membrane</keyword>
<name>A0AB36I3T1_LIMRT</name>
<sequence>MEKRINRIIWTVTAVVLLVFSNLLIKSSSVASTVNIIGCLILLEEFMIAFKGQPKRIMFWGYVGEAALLVCVLIDLAKLSL</sequence>
<comment type="caution">
    <text evidence="2">The sequence shown here is derived from an EMBL/GenBank/DDBJ whole genome shotgun (WGS) entry which is preliminary data.</text>
</comment>
<evidence type="ECO:0000313" key="2">
    <source>
        <dbReference type="EMBL" id="OJI11655.1"/>
    </source>
</evidence>
<keyword evidence="1" id="KW-0812">Transmembrane</keyword>
<keyword evidence="1" id="KW-1133">Transmembrane helix</keyword>
<dbReference type="AlphaFoldDB" id="A0AB36I3T1"/>
<reference evidence="2 3" key="1">
    <citation type="submission" date="2016-10" db="EMBL/GenBank/DDBJ databases">
        <title>Genome sequence of Lactobacillus reuteri 121, a source of glucan and fructan exopolysaccharides.</title>
        <authorList>
            <person name="Gangoiti J."/>
            <person name="Lammerts Van Bueren A."/>
            <person name="Dijkhuizen L."/>
        </authorList>
    </citation>
    <scope>NUCLEOTIDE SEQUENCE [LARGE SCALE GENOMIC DNA]</scope>
    <source>
        <strain evidence="2 3">121</strain>
    </source>
</reference>
<gene>
    <name evidence="2" type="ORF">BJI45_00570</name>
</gene>